<keyword evidence="10" id="KW-1185">Reference proteome</keyword>
<comment type="caution">
    <text evidence="9">The sequence shown here is derived from an EMBL/GenBank/DDBJ whole genome shotgun (WGS) entry which is preliminary data.</text>
</comment>
<evidence type="ECO:0000313" key="10">
    <source>
        <dbReference type="Proteomes" id="UP000187609"/>
    </source>
</evidence>
<protein>
    <recommendedName>
        <fullName evidence="6">WAT1-related protein</fullName>
    </recommendedName>
</protein>
<dbReference type="PANTHER" id="PTHR31218">
    <property type="entry name" value="WAT1-RELATED PROTEIN"/>
    <property type="match status" value="1"/>
</dbReference>
<feature type="transmembrane region" description="Helical" evidence="6">
    <location>
        <begin position="204"/>
        <end position="224"/>
    </location>
</feature>
<dbReference type="AlphaFoldDB" id="A0A1J6JCY0"/>
<dbReference type="InterPro" id="IPR000620">
    <property type="entry name" value="EamA_dom"/>
</dbReference>
<proteinExistence type="inferred from homology"/>
<keyword evidence="3 6" id="KW-0812">Transmembrane</keyword>
<gene>
    <name evidence="9" type="ORF">A4A49_26568</name>
</gene>
<feature type="transmembrane region" description="Helical" evidence="6">
    <location>
        <begin position="94"/>
        <end position="113"/>
    </location>
</feature>
<feature type="domain" description="EamA" evidence="8">
    <location>
        <begin position="35"/>
        <end position="173"/>
    </location>
</feature>
<keyword evidence="4 6" id="KW-1133">Transmembrane helix</keyword>
<evidence type="ECO:0000259" key="8">
    <source>
        <dbReference type="Pfam" id="PF00892"/>
    </source>
</evidence>
<feature type="compositionally biased region" description="Polar residues" evidence="7">
    <location>
        <begin position="355"/>
        <end position="370"/>
    </location>
</feature>
<evidence type="ECO:0000256" key="6">
    <source>
        <dbReference type="RuleBase" id="RU363077"/>
    </source>
</evidence>
<feature type="transmembrane region" description="Helical" evidence="6">
    <location>
        <begin position="328"/>
        <end position="347"/>
    </location>
</feature>
<dbReference type="SMR" id="A0A1J6JCY0"/>
<comment type="subcellular location">
    <subcellularLocation>
        <location evidence="1 6">Membrane</location>
        <topology evidence="1 6">Multi-pass membrane protein</topology>
    </subcellularLocation>
</comment>
<accession>A0A1J6JCY0</accession>
<dbReference type="SUPFAM" id="SSF103481">
    <property type="entry name" value="Multidrug resistance efflux transporter EmrE"/>
    <property type="match status" value="2"/>
</dbReference>
<dbReference type="GO" id="GO:0022857">
    <property type="term" value="F:transmembrane transporter activity"/>
    <property type="evidence" value="ECO:0007669"/>
    <property type="project" value="InterPro"/>
</dbReference>
<evidence type="ECO:0000256" key="3">
    <source>
        <dbReference type="ARBA" id="ARBA00022692"/>
    </source>
</evidence>
<feature type="domain" description="EamA" evidence="8">
    <location>
        <begin position="206"/>
        <end position="345"/>
    </location>
</feature>
<feature type="transmembrane region" description="Helical" evidence="6">
    <location>
        <begin position="163"/>
        <end position="184"/>
    </location>
</feature>
<feature type="transmembrane region" description="Helical" evidence="6">
    <location>
        <begin position="119"/>
        <end position="142"/>
    </location>
</feature>
<evidence type="ECO:0000256" key="1">
    <source>
        <dbReference type="ARBA" id="ARBA00004141"/>
    </source>
</evidence>
<feature type="transmembrane region" description="Helical" evidence="6">
    <location>
        <begin position="33"/>
        <end position="53"/>
    </location>
</feature>
<dbReference type="GO" id="GO:0016020">
    <property type="term" value="C:membrane"/>
    <property type="evidence" value="ECO:0007669"/>
    <property type="project" value="UniProtKB-SubCell"/>
</dbReference>
<name>A0A1J6JCY0_NICAT</name>
<dbReference type="Pfam" id="PF00892">
    <property type="entry name" value="EamA"/>
    <property type="match status" value="2"/>
</dbReference>
<evidence type="ECO:0000256" key="7">
    <source>
        <dbReference type="SAM" id="MobiDB-lite"/>
    </source>
</evidence>
<reference evidence="9" key="1">
    <citation type="submission" date="2016-11" db="EMBL/GenBank/DDBJ databases">
        <title>The genome of Nicotiana attenuata.</title>
        <authorList>
            <person name="Xu S."/>
            <person name="Brockmoeller T."/>
            <person name="Gaquerel E."/>
            <person name="Navarro A."/>
            <person name="Kuhl H."/>
            <person name="Gase K."/>
            <person name="Ling Z."/>
            <person name="Zhou W."/>
            <person name="Kreitzer C."/>
            <person name="Stanke M."/>
            <person name="Tang H."/>
            <person name="Lyons E."/>
            <person name="Pandey P."/>
            <person name="Pandey S.P."/>
            <person name="Timmermann B."/>
            <person name="Baldwin I.T."/>
        </authorList>
    </citation>
    <scope>NUCLEOTIDE SEQUENCE [LARGE SCALE GENOMIC DNA]</scope>
    <source>
        <strain evidence="9">UT</strain>
    </source>
</reference>
<dbReference type="Gramene" id="OIT04937">
    <property type="protein sequence ID" value="OIT04937"/>
    <property type="gene ID" value="A4A49_26568"/>
</dbReference>
<evidence type="ECO:0000256" key="4">
    <source>
        <dbReference type="ARBA" id="ARBA00022989"/>
    </source>
</evidence>
<comment type="similarity">
    <text evidence="2 6">Belongs to the drug/metabolite transporter (DMT) superfamily. Plant drug/metabolite exporter (P-DME) (TC 2.A.7.4) family.</text>
</comment>
<keyword evidence="5 6" id="KW-0472">Membrane</keyword>
<dbReference type="EMBL" id="MJEQ01037185">
    <property type="protein sequence ID" value="OIT04937.1"/>
    <property type="molecule type" value="Genomic_DNA"/>
</dbReference>
<feature type="transmembrane region" description="Helical" evidence="6">
    <location>
        <begin position="302"/>
        <end position="322"/>
    </location>
</feature>
<evidence type="ECO:0000313" key="9">
    <source>
        <dbReference type="EMBL" id="OIT04937.1"/>
    </source>
</evidence>
<dbReference type="Proteomes" id="UP000187609">
    <property type="component" value="Unassembled WGS sequence"/>
</dbReference>
<evidence type="ECO:0000256" key="5">
    <source>
        <dbReference type="ARBA" id="ARBA00023136"/>
    </source>
</evidence>
<feature type="transmembrane region" description="Helical" evidence="6">
    <location>
        <begin position="269"/>
        <end position="290"/>
    </location>
</feature>
<feature type="region of interest" description="Disordered" evidence="7">
    <location>
        <begin position="351"/>
        <end position="402"/>
    </location>
</feature>
<dbReference type="InterPro" id="IPR037185">
    <property type="entry name" value="EmrE-like"/>
</dbReference>
<evidence type="ECO:0000256" key="2">
    <source>
        <dbReference type="ARBA" id="ARBA00007635"/>
    </source>
</evidence>
<organism evidence="9 10">
    <name type="scientific">Nicotiana attenuata</name>
    <name type="common">Coyote tobacco</name>
    <dbReference type="NCBI Taxonomy" id="49451"/>
    <lineage>
        <taxon>Eukaryota</taxon>
        <taxon>Viridiplantae</taxon>
        <taxon>Streptophyta</taxon>
        <taxon>Embryophyta</taxon>
        <taxon>Tracheophyta</taxon>
        <taxon>Spermatophyta</taxon>
        <taxon>Magnoliopsida</taxon>
        <taxon>eudicotyledons</taxon>
        <taxon>Gunneridae</taxon>
        <taxon>Pentapetalae</taxon>
        <taxon>asterids</taxon>
        <taxon>lamiids</taxon>
        <taxon>Solanales</taxon>
        <taxon>Solanaceae</taxon>
        <taxon>Nicotianoideae</taxon>
        <taxon>Nicotianeae</taxon>
        <taxon>Nicotiana</taxon>
    </lineage>
</organism>
<sequence length="402" mass="43984">MRSRTSPFTLPAPNPGRTEIIQMKNLFSNARPFIAAVFLQFALAGFDILSKIALNEGLSCYVFTVYRHAVATLVIAPFAVFIDRNTRPRMTLAIFAKVVALGILEPVIGQIFYSLGLKYTTATFSAAMGNILPAITFIMAWICRLEKMKLKSIRSQAKIIGTIAAVGGAMIMTLVHGPLLELWTKGKTNHESQSGGENPNSNHLIKGAILIISGCLSWAGFIILQAITLRTYPAELSLTAWICFLGTIEGVIVAMIMERGKSTVWAIHWDAKFLAIVYSGILCSGITYYIQGIVMKNKDPVFLTAFNPLSMVIVAVMSLFILREQMTLGRILGAIVIVVGLYIVLWGKSKDNSTDNRSPSTDEQLPTQEQAIGVAGLDINEEKKEEYGGEDTEMGRLGAPQQ</sequence>
<dbReference type="OMA" id="CWACFII"/>
<feature type="transmembrane region" description="Helical" evidence="6">
    <location>
        <begin position="65"/>
        <end position="82"/>
    </location>
</feature>
<dbReference type="InterPro" id="IPR030184">
    <property type="entry name" value="WAT1-related"/>
</dbReference>
<feature type="transmembrane region" description="Helical" evidence="6">
    <location>
        <begin position="236"/>
        <end position="257"/>
    </location>
</feature>